<evidence type="ECO:0000256" key="2">
    <source>
        <dbReference type="ARBA" id="ARBA00022475"/>
    </source>
</evidence>
<evidence type="ECO:0000313" key="7">
    <source>
        <dbReference type="EMBL" id="TYC98993.1"/>
    </source>
</evidence>
<dbReference type="PANTHER" id="PTHR30250:SF11">
    <property type="entry name" value="O-ANTIGEN TRANSPORTER-RELATED"/>
    <property type="match status" value="1"/>
</dbReference>
<feature type="transmembrane region" description="Helical" evidence="6">
    <location>
        <begin position="346"/>
        <end position="369"/>
    </location>
</feature>
<feature type="transmembrane region" description="Helical" evidence="6">
    <location>
        <begin position="20"/>
        <end position="43"/>
    </location>
</feature>
<keyword evidence="3 6" id="KW-0812">Transmembrane</keyword>
<dbReference type="GO" id="GO:0005886">
    <property type="term" value="C:plasma membrane"/>
    <property type="evidence" value="ECO:0007669"/>
    <property type="project" value="UniProtKB-SubCell"/>
</dbReference>
<keyword evidence="2" id="KW-1003">Cell membrane</keyword>
<feature type="transmembrane region" description="Helical" evidence="6">
    <location>
        <begin position="290"/>
        <end position="313"/>
    </location>
</feature>
<feature type="transmembrane region" description="Helical" evidence="6">
    <location>
        <begin position="247"/>
        <end position="270"/>
    </location>
</feature>
<keyword evidence="4 6" id="KW-1133">Transmembrane helix</keyword>
<evidence type="ECO:0000256" key="5">
    <source>
        <dbReference type="ARBA" id="ARBA00023136"/>
    </source>
</evidence>
<keyword evidence="8" id="KW-1185">Reference proteome</keyword>
<gene>
    <name evidence="7" type="ORF">FQ377_08310</name>
</gene>
<evidence type="ECO:0000313" key="8">
    <source>
        <dbReference type="Proteomes" id="UP000323410"/>
    </source>
</evidence>
<name>A0A5D0XR02_9MICC</name>
<dbReference type="PANTHER" id="PTHR30250">
    <property type="entry name" value="PST FAMILY PREDICTED COLANIC ACID TRANSPORTER"/>
    <property type="match status" value="1"/>
</dbReference>
<feature type="transmembrane region" description="Helical" evidence="6">
    <location>
        <begin position="55"/>
        <end position="78"/>
    </location>
</feature>
<accession>A0A5D0XR02</accession>
<feature type="transmembrane region" description="Helical" evidence="6">
    <location>
        <begin position="142"/>
        <end position="160"/>
    </location>
</feature>
<reference evidence="7 8" key="1">
    <citation type="submission" date="2019-08" db="EMBL/GenBank/DDBJ databases">
        <title>Genone of Arthrobacter echini P9.</title>
        <authorList>
            <person name="Bowman J.P."/>
        </authorList>
    </citation>
    <scope>NUCLEOTIDE SEQUENCE [LARGE SCALE GENOMIC DNA]</scope>
    <source>
        <strain evidence="7 8">P9</strain>
    </source>
</reference>
<evidence type="ECO:0000256" key="3">
    <source>
        <dbReference type="ARBA" id="ARBA00022692"/>
    </source>
</evidence>
<keyword evidence="5 6" id="KW-0472">Membrane</keyword>
<feature type="transmembrane region" description="Helical" evidence="6">
    <location>
        <begin position="536"/>
        <end position="553"/>
    </location>
</feature>
<dbReference type="EMBL" id="VSLD01000003">
    <property type="protein sequence ID" value="TYC98993.1"/>
    <property type="molecule type" value="Genomic_DNA"/>
</dbReference>
<feature type="transmembrane region" description="Helical" evidence="6">
    <location>
        <begin position="447"/>
        <end position="468"/>
    </location>
</feature>
<dbReference type="RefSeq" id="WP_148600775.1">
    <property type="nucleotide sequence ID" value="NZ_VSLD01000003.1"/>
</dbReference>
<dbReference type="OrthoDB" id="4912333at2"/>
<feature type="transmembrane region" description="Helical" evidence="6">
    <location>
        <begin position="399"/>
        <end position="415"/>
    </location>
</feature>
<feature type="transmembrane region" description="Helical" evidence="6">
    <location>
        <begin position="666"/>
        <end position="685"/>
    </location>
</feature>
<feature type="transmembrane region" description="Helical" evidence="6">
    <location>
        <begin position="773"/>
        <end position="792"/>
    </location>
</feature>
<dbReference type="InterPro" id="IPR050833">
    <property type="entry name" value="Poly_Biosynth_Transport"/>
</dbReference>
<evidence type="ECO:0000256" key="4">
    <source>
        <dbReference type="ARBA" id="ARBA00022989"/>
    </source>
</evidence>
<protein>
    <recommendedName>
        <fullName evidence="9">Glycosyltransferase RgtA/B/C/D-like domain-containing protein</fullName>
    </recommendedName>
</protein>
<feature type="transmembrane region" description="Helical" evidence="6">
    <location>
        <begin position="84"/>
        <end position="103"/>
    </location>
</feature>
<feature type="transmembrane region" description="Helical" evidence="6">
    <location>
        <begin position="215"/>
        <end position="235"/>
    </location>
</feature>
<comment type="caution">
    <text evidence="7">The sequence shown here is derived from an EMBL/GenBank/DDBJ whole genome shotgun (WGS) entry which is preliminary data.</text>
</comment>
<organism evidence="7 8">
    <name type="scientific">Arthrobacter echini</name>
    <dbReference type="NCBI Taxonomy" id="1529066"/>
    <lineage>
        <taxon>Bacteria</taxon>
        <taxon>Bacillati</taxon>
        <taxon>Actinomycetota</taxon>
        <taxon>Actinomycetes</taxon>
        <taxon>Micrococcales</taxon>
        <taxon>Micrococcaceae</taxon>
        <taxon>Arthrobacter</taxon>
    </lineage>
</organism>
<feature type="transmembrane region" description="Helical" evidence="6">
    <location>
        <begin position="181"/>
        <end position="203"/>
    </location>
</feature>
<feature type="transmembrane region" description="Helical" evidence="6">
    <location>
        <begin position="616"/>
        <end position="646"/>
    </location>
</feature>
<feature type="transmembrane region" description="Helical" evidence="6">
    <location>
        <begin position="748"/>
        <end position="767"/>
    </location>
</feature>
<feature type="transmembrane region" description="Helical" evidence="6">
    <location>
        <begin position="582"/>
        <end position="604"/>
    </location>
</feature>
<dbReference type="AlphaFoldDB" id="A0A5D0XR02"/>
<dbReference type="Proteomes" id="UP000323410">
    <property type="component" value="Unassembled WGS sequence"/>
</dbReference>
<sequence length="949" mass="100236">MANALSSQDYSNLAGAQMLLNIVGIVASALVPLPLSHAVATYAPNSQGRRDGMAFALMVSLIAGMTAACVTGVVVSAFGSSVLAMAAALTAFILFLVAAPLGWMQGEMSFIRYAGVSIAEVLVRLGFSVLVVILALGATGAILGFALGALMILVVPRSFYRDLSWRPAIIKDRWRWAETGDIALTLCIVTALTGADVVVMSFLDGGTDAAAGFQALSTIAKGPIYVAAGTVLVAFPLLRRAGADRRVILVSALRSFGLLAIAAAAVIATVPASLVEFFLPDKYHASISLLPWLAAAGLGYAVLTVLATILLALRAYRRCQLGLIAAALFLPAGMAAGWHLDGVEGVAVGTAVASLASAMTLTLVAFPLLPPTTGRLALQGLLGGGALTLLFLLAGFQPLIWILVVLMTGAGILTGQRRLDTTGPEELREQGERPAARRFRRPQGSQLIRSGLVGFIIVVGVAFGVRAIGLTRGFELWVDEMLYAQLGYSVSLGQLPNLPDGPFMLHPPGYFLVEGAVISVFGISGDHVDLVLHLRWLNAVIGAATVGLAFLLVRKIANTPAAWAAAAVLILEPFVLRNNSRVFLETLGMAAMVGGLLVLVTLMLNPTARYRTARLIAGGLLMGYAVLTKDVYVLGAVLPVIAAALWRETLQVRESLTVVALSAVPYTIYLCVLGFNGLMGTWIWAKTSGVRRMIGLEQSTGFNAEGAPSLLSRVIDQVGQFGSSYLLLALTPITGLVLCFSRHAVRRLLGLTALAFGAFGLYSAAFGTLEEQYGYPVLFAGVLSLAVSTVDLLERRQSMRKPVVVFAVVFTALTAVFGVRALVTVDNGFVQARDWVAQNLPTDARVSVSNSTGELAFEGDDRFGVWPSAPLMEANGANYILTQDHPTSMGYGYAQPAMLEWLEENAVAAFSTNGPTNGITAIWQVDDETLREGAAENIGFPSATYETER</sequence>
<proteinExistence type="predicted"/>
<feature type="transmembrane region" description="Helical" evidence="6">
    <location>
        <begin position="376"/>
        <end position="393"/>
    </location>
</feature>
<feature type="transmembrane region" description="Helical" evidence="6">
    <location>
        <begin position="804"/>
        <end position="823"/>
    </location>
</feature>
<evidence type="ECO:0000256" key="6">
    <source>
        <dbReference type="SAM" id="Phobius"/>
    </source>
</evidence>
<feature type="transmembrane region" description="Helical" evidence="6">
    <location>
        <begin position="320"/>
        <end position="340"/>
    </location>
</feature>
<evidence type="ECO:0008006" key="9">
    <source>
        <dbReference type="Google" id="ProtNLM"/>
    </source>
</evidence>
<evidence type="ECO:0000256" key="1">
    <source>
        <dbReference type="ARBA" id="ARBA00004651"/>
    </source>
</evidence>
<comment type="subcellular location">
    <subcellularLocation>
        <location evidence="1">Cell membrane</location>
        <topology evidence="1">Multi-pass membrane protein</topology>
    </subcellularLocation>
</comment>